<feature type="transmembrane region" description="Helical" evidence="1">
    <location>
        <begin position="304"/>
        <end position="325"/>
    </location>
</feature>
<feature type="transmembrane region" description="Helical" evidence="1">
    <location>
        <begin position="212"/>
        <end position="232"/>
    </location>
</feature>
<proteinExistence type="predicted"/>
<evidence type="ECO:0000313" key="3">
    <source>
        <dbReference type="EMBL" id="GFQ93052.1"/>
    </source>
</evidence>
<feature type="domain" description="Acyltransferase 3" evidence="2">
    <location>
        <begin position="125"/>
        <end position="297"/>
    </location>
</feature>
<evidence type="ECO:0000313" key="4">
    <source>
        <dbReference type="Proteomes" id="UP000887116"/>
    </source>
</evidence>
<dbReference type="Pfam" id="PF01757">
    <property type="entry name" value="Acyl_transf_3"/>
    <property type="match status" value="1"/>
</dbReference>
<feature type="non-terminal residue" evidence="3">
    <location>
        <position position="1"/>
    </location>
</feature>
<feature type="transmembrane region" description="Helical" evidence="1">
    <location>
        <begin position="442"/>
        <end position="466"/>
    </location>
</feature>
<dbReference type="OrthoDB" id="118951at2759"/>
<feature type="transmembrane region" description="Helical" evidence="1">
    <location>
        <begin position="371"/>
        <end position="391"/>
    </location>
</feature>
<dbReference type="InterPro" id="IPR002656">
    <property type="entry name" value="Acyl_transf_3_dom"/>
</dbReference>
<feature type="transmembrane region" description="Helical" evidence="1">
    <location>
        <begin position="124"/>
        <end position="148"/>
    </location>
</feature>
<evidence type="ECO:0000256" key="1">
    <source>
        <dbReference type="SAM" id="Phobius"/>
    </source>
</evidence>
<dbReference type="EMBL" id="BMAO01033963">
    <property type="protein sequence ID" value="GFQ93052.1"/>
    <property type="molecule type" value="Genomic_DNA"/>
</dbReference>
<keyword evidence="1" id="KW-1133">Transmembrane helix</keyword>
<dbReference type="Proteomes" id="UP000887116">
    <property type="component" value="Unassembled WGS sequence"/>
</dbReference>
<organism evidence="3 4">
    <name type="scientific">Trichonephila clavata</name>
    <name type="common">Joro spider</name>
    <name type="synonym">Nephila clavata</name>
    <dbReference type="NCBI Taxonomy" id="2740835"/>
    <lineage>
        <taxon>Eukaryota</taxon>
        <taxon>Metazoa</taxon>
        <taxon>Ecdysozoa</taxon>
        <taxon>Arthropoda</taxon>
        <taxon>Chelicerata</taxon>
        <taxon>Arachnida</taxon>
        <taxon>Araneae</taxon>
        <taxon>Araneomorphae</taxon>
        <taxon>Entelegynae</taxon>
        <taxon>Araneoidea</taxon>
        <taxon>Nephilidae</taxon>
        <taxon>Trichonephila</taxon>
    </lineage>
</organism>
<comment type="caution">
    <text evidence="3">The sequence shown here is derived from an EMBL/GenBank/DDBJ whole genome shotgun (WGS) entry which is preliminary data.</text>
</comment>
<feature type="transmembrane region" description="Helical" evidence="1">
    <location>
        <begin position="337"/>
        <end position="359"/>
    </location>
</feature>
<gene>
    <name evidence="3" type="primary">nrf-6</name>
    <name evidence="3" type="ORF">TNCT_579281</name>
</gene>
<keyword evidence="1" id="KW-0472">Membrane</keyword>
<feature type="transmembrane region" description="Helical" evidence="1">
    <location>
        <begin position="168"/>
        <end position="191"/>
    </location>
</feature>
<dbReference type="PANTHER" id="PTHR11161">
    <property type="entry name" value="O-ACYLTRANSFERASE"/>
    <property type="match status" value="1"/>
</dbReference>
<evidence type="ECO:0000259" key="2">
    <source>
        <dbReference type="Pfam" id="PF01757"/>
    </source>
</evidence>
<reference evidence="3" key="1">
    <citation type="submission" date="2020-07" db="EMBL/GenBank/DDBJ databases">
        <title>Multicomponent nature underlies the extraordinary mechanical properties of spider dragline silk.</title>
        <authorList>
            <person name="Kono N."/>
            <person name="Nakamura H."/>
            <person name="Mori M."/>
            <person name="Yoshida Y."/>
            <person name="Ohtoshi R."/>
            <person name="Malay A.D."/>
            <person name="Moran D.A.P."/>
            <person name="Tomita M."/>
            <person name="Numata K."/>
            <person name="Arakawa K."/>
        </authorList>
    </citation>
    <scope>NUCLEOTIDE SEQUENCE</scope>
</reference>
<feature type="transmembrane region" description="Helical" evidence="1">
    <location>
        <begin position="24"/>
        <end position="47"/>
    </location>
</feature>
<keyword evidence="4" id="KW-1185">Reference proteome</keyword>
<dbReference type="GO" id="GO:0016747">
    <property type="term" value="F:acyltransferase activity, transferring groups other than amino-acyl groups"/>
    <property type="evidence" value="ECO:0007669"/>
    <property type="project" value="InterPro"/>
</dbReference>
<keyword evidence="1" id="KW-0812">Transmembrane</keyword>
<dbReference type="AlphaFoldDB" id="A0A8X6FZQ7"/>
<feature type="transmembrane region" description="Helical" evidence="1">
    <location>
        <begin position="412"/>
        <end position="430"/>
    </location>
</feature>
<protein>
    <submittedName>
        <fullName evidence="3">Nose resistant to fluoxetine protein 6</fullName>
    </submittedName>
</protein>
<name>A0A8X6FZQ7_TRICU</name>
<sequence>ELYSLTNLTVTSPQHAPKKLTDEAIFMIFIISIFLILAAIGTTITAYDNYYEPHKKRRRSSDGEFDHKTPINSHREKTLIENSGGKKGFSEELYYIKLKPFFNCFCIYTNGKRILSTVSNDGEFVWLHGIRIIGNIWITAIHVGLFYFNSLSDASVFKLWRNYWLTPLFLNGTCVISLFFVLSGFLNGYFTSLDYFKKRGTISWLRFYRKRLLRIAPLYAMILGCYSILFPYMGSGPVWPAYGTNPVFKKSWWSNLIFLNNFQSSWIQCYNPAWYMAADMQLLLISPIFPISLFKVWNFVDIIYIKPVSNLGAYLIGFGLGHYLWKREMCKKGRNDMITLCCGWIGFAICFQICFNVLYFSKETLLKRIAFNGFSDFFFSCCVAWIIYVCATKQGGFVSRLLSLKIFLPLSRLAFAAYLINCIVILHYFFSSTKPADPFSISFLIGIILYVTVCTYVISFIASLFVEFPMSRLLR</sequence>
<dbReference type="InterPro" id="IPR052728">
    <property type="entry name" value="O2_lipid_transport_reg"/>
</dbReference>
<dbReference type="PANTHER" id="PTHR11161:SF0">
    <property type="entry name" value="O-ACYLTRANSFERASE LIKE PROTEIN"/>
    <property type="match status" value="1"/>
</dbReference>
<accession>A0A8X6FZQ7</accession>